<dbReference type="PANTHER" id="PTHR47723">
    <property type="entry name" value="OS05G0353850 PROTEIN"/>
    <property type="match status" value="1"/>
</dbReference>
<evidence type="ECO:0000313" key="3">
    <source>
        <dbReference type="Proteomes" id="UP000237105"/>
    </source>
</evidence>
<organism evidence="2 3">
    <name type="scientific">Parasponia andersonii</name>
    <name type="common">Sponia andersonii</name>
    <dbReference type="NCBI Taxonomy" id="3476"/>
    <lineage>
        <taxon>Eukaryota</taxon>
        <taxon>Viridiplantae</taxon>
        <taxon>Streptophyta</taxon>
        <taxon>Embryophyta</taxon>
        <taxon>Tracheophyta</taxon>
        <taxon>Spermatophyta</taxon>
        <taxon>Magnoliopsida</taxon>
        <taxon>eudicotyledons</taxon>
        <taxon>Gunneridae</taxon>
        <taxon>Pentapetalae</taxon>
        <taxon>rosids</taxon>
        <taxon>fabids</taxon>
        <taxon>Rosales</taxon>
        <taxon>Cannabaceae</taxon>
        <taxon>Parasponia</taxon>
    </lineage>
</organism>
<proteinExistence type="predicted"/>
<keyword evidence="3" id="KW-1185">Reference proteome</keyword>
<protein>
    <submittedName>
        <fullName evidence="2">Ribonuclease H-like domain containing protein</fullName>
    </submittedName>
</protein>
<dbReference type="Pfam" id="PF13456">
    <property type="entry name" value="RVT_3"/>
    <property type="match status" value="1"/>
</dbReference>
<dbReference type="InterPro" id="IPR053151">
    <property type="entry name" value="RNase_H-like"/>
</dbReference>
<accession>A0A2P5DZA1</accession>
<dbReference type="PANTHER" id="PTHR47723:SF4">
    <property type="entry name" value="PENTATRICOPEPTIDE REPEAT-CONTAINING-LIKE PROTEIN"/>
    <property type="match status" value="1"/>
</dbReference>
<name>A0A2P5DZA1_PARAD</name>
<feature type="domain" description="RNase H type-1" evidence="1">
    <location>
        <begin position="49"/>
        <end position="117"/>
    </location>
</feature>
<gene>
    <name evidence="2" type="ORF">PanWU01x14_018890</name>
</gene>
<dbReference type="CDD" id="cd06222">
    <property type="entry name" value="RNase_H_like"/>
    <property type="match status" value="1"/>
</dbReference>
<reference evidence="3" key="1">
    <citation type="submission" date="2016-06" db="EMBL/GenBank/DDBJ databases">
        <title>Parallel loss of symbiosis genes in relatives of nitrogen-fixing non-legume Parasponia.</title>
        <authorList>
            <person name="Van Velzen R."/>
            <person name="Holmer R."/>
            <person name="Bu F."/>
            <person name="Rutten L."/>
            <person name="Van Zeijl A."/>
            <person name="Liu W."/>
            <person name="Santuari L."/>
            <person name="Cao Q."/>
            <person name="Sharma T."/>
            <person name="Shen D."/>
            <person name="Roswanjaya Y."/>
            <person name="Wardhani T."/>
            <person name="Kalhor M.S."/>
            <person name="Jansen J."/>
            <person name="Van den Hoogen J."/>
            <person name="Gungor B."/>
            <person name="Hartog M."/>
            <person name="Hontelez J."/>
            <person name="Verver J."/>
            <person name="Yang W.-C."/>
            <person name="Schijlen E."/>
            <person name="Repin R."/>
            <person name="Schilthuizen M."/>
            <person name="Schranz E."/>
            <person name="Heidstra R."/>
            <person name="Miyata K."/>
            <person name="Fedorova E."/>
            <person name="Kohlen W."/>
            <person name="Bisseling T."/>
            <person name="Smit S."/>
            <person name="Geurts R."/>
        </authorList>
    </citation>
    <scope>NUCLEOTIDE SEQUENCE [LARGE SCALE GENOMIC DNA]</scope>
    <source>
        <strain evidence="3">cv. WU1-14</strain>
    </source>
</reference>
<dbReference type="EMBL" id="JXTB01000008">
    <property type="protein sequence ID" value="PON78631.1"/>
    <property type="molecule type" value="Genomic_DNA"/>
</dbReference>
<evidence type="ECO:0000259" key="1">
    <source>
        <dbReference type="Pfam" id="PF13456"/>
    </source>
</evidence>
<evidence type="ECO:0000313" key="2">
    <source>
        <dbReference type="EMBL" id="PON78631.1"/>
    </source>
</evidence>
<comment type="caution">
    <text evidence="2">The sequence shown here is derived from an EMBL/GenBank/DDBJ whole genome shotgun (WGS) entry which is preliminary data.</text>
</comment>
<dbReference type="GO" id="GO:0004523">
    <property type="term" value="F:RNA-DNA hybrid ribonuclease activity"/>
    <property type="evidence" value="ECO:0007669"/>
    <property type="project" value="InterPro"/>
</dbReference>
<dbReference type="SUPFAM" id="SSF53098">
    <property type="entry name" value="Ribonuclease H-like"/>
    <property type="match status" value="1"/>
</dbReference>
<dbReference type="OrthoDB" id="1906820at2759"/>
<feature type="non-terminal residue" evidence="2">
    <location>
        <position position="118"/>
    </location>
</feature>
<dbReference type="AlphaFoldDB" id="A0A2P5DZA1"/>
<dbReference type="InterPro" id="IPR002156">
    <property type="entry name" value="RNaseH_domain"/>
</dbReference>
<sequence length="118" mass="13191">MEYDLVDFCKSYLEEFHLFSSQLACVSSLPTRPHNAHWLPPIHEQLKLNSDVAIRNGSGFVGACGVLRDDSGIVLLSWAVKIRGTFSVIHGELMALHECLRIALEKGFFVFIIETDAT</sequence>
<dbReference type="GO" id="GO:0003676">
    <property type="term" value="F:nucleic acid binding"/>
    <property type="evidence" value="ECO:0007669"/>
    <property type="project" value="InterPro"/>
</dbReference>
<dbReference type="Proteomes" id="UP000237105">
    <property type="component" value="Unassembled WGS sequence"/>
</dbReference>
<dbReference type="InterPro" id="IPR012337">
    <property type="entry name" value="RNaseH-like_sf"/>
</dbReference>
<dbReference type="InterPro" id="IPR044730">
    <property type="entry name" value="RNase_H-like_dom_plant"/>
</dbReference>